<feature type="compositionally biased region" description="Low complexity" evidence="9">
    <location>
        <begin position="114"/>
        <end position="133"/>
    </location>
</feature>
<evidence type="ECO:0000256" key="1">
    <source>
        <dbReference type="ARBA" id="ARBA00012513"/>
    </source>
</evidence>
<feature type="region of interest" description="Disordered" evidence="9">
    <location>
        <begin position="79"/>
        <end position="133"/>
    </location>
</feature>
<dbReference type="Pfam" id="PF00069">
    <property type="entry name" value="Pkinase"/>
    <property type="match status" value="1"/>
</dbReference>
<evidence type="ECO:0000313" key="12">
    <source>
        <dbReference type="Proteomes" id="UP001596380"/>
    </source>
</evidence>
<feature type="domain" description="Protein kinase" evidence="10">
    <location>
        <begin position="210"/>
        <end position="458"/>
    </location>
</feature>
<sequence>MTRCTAPGCTGTVEDGYCVLCGEAAAPSPPPAAASAQPAAQPAAQAAPGACAQPGCGGTIQDGYCEVCGSAAAPAAPAPAAVPAGAAGSGPSSPSYASGPTGGFGSGSLGTGGVRSRSGRTGSSRSSGQRGMLGLGLVEVPRVPYRDPSAAIMRDPQVAENRRFCSNCGEPVGRSRGDRPGRAEGYCAKCGTAFSYTPKLSAGELVGGQYEVLGCIAHGGLGWIYLAKDRNVHDRWVVLKGLLDTGDADAMAAAAAERAFLAEVEHPNIVKIYNFVQHAGDGYIVMEYVGGQSLKEILLHRRRELGEEALPVGQAIAYALEVLRAFGYLHARNLVYCDFKPDNIIQTEEQLKLIDLGGVRRLDDPDGAIYGTVGYQAPEIADHGPSVSSDLYTVGRALAVLSFPFKGYTSTYADALPARAEVPLLQRFESFDRLLRRATHKDPAQRFQDAAEMAEQLTGVLREVLAAEDGQPRPAPSGQFGPERFVAGRPEQDAPGSALPPVPPASAAAALPVPLVDGGDPSAGFLAGLTALEPDQLARAVAGAPQQTPEVRLTLARVKIELGAYGEALSMLDGLEADLDGDWRVEWYRALALLAEGRVAEAEPRFDRLYGLLPGEAAPKLALAYCREQRAPQDAARLYETVWRTDQNYINAAFGLARVRLAAGDRASASAVLDSVPKISIRYVPAQIAAVATAVRGRSPNELTAAELVGAGARLQSLDLDAERHDTLAAEVLEAALDWVLLGSGGSGPGLPPGAQGGSVLGAPLAEAPLRRRLEETYRALAHHTHDREERRVLIDSANAVRPRTLL</sequence>
<dbReference type="InterPro" id="IPR031634">
    <property type="entry name" value="PknG_rubred"/>
</dbReference>
<evidence type="ECO:0000256" key="9">
    <source>
        <dbReference type="SAM" id="MobiDB-lite"/>
    </source>
</evidence>
<keyword evidence="4" id="KW-0547">Nucleotide-binding</keyword>
<dbReference type="SUPFAM" id="SSF56112">
    <property type="entry name" value="Protein kinase-like (PK-like)"/>
    <property type="match status" value="1"/>
</dbReference>
<dbReference type="RefSeq" id="WP_378049566.1">
    <property type="nucleotide sequence ID" value="NZ_JBHSXE010000001.1"/>
</dbReference>
<evidence type="ECO:0000256" key="7">
    <source>
        <dbReference type="ARBA" id="ARBA00047899"/>
    </source>
</evidence>
<proteinExistence type="predicted"/>
<dbReference type="Gene3D" id="1.25.40.10">
    <property type="entry name" value="Tetratricopeptide repeat domain"/>
    <property type="match status" value="1"/>
</dbReference>
<feature type="region of interest" description="Disordered" evidence="9">
    <location>
        <begin position="469"/>
        <end position="503"/>
    </location>
</feature>
<evidence type="ECO:0000256" key="3">
    <source>
        <dbReference type="ARBA" id="ARBA00022679"/>
    </source>
</evidence>
<evidence type="ECO:0000313" key="11">
    <source>
        <dbReference type="EMBL" id="MFC6886787.1"/>
    </source>
</evidence>
<dbReference type="EMBL" id="JBHSXS010000059">
    <property type="protein sequence ID" value="MFC6886787.1"/>
    <property type="molecule type" value="Genomic_DNA"/>
</dbReference>
<gene>
    <name evidence="11" type="ORF">ACFQKB_43980</name>
</gene>
<comment type="caution">
    <text evidence="11">The sequence shown here is derived from an EMBL/GenBank/DDBJ whole genome shotgun (WGS) entry which is preliminary data.</text>
</comment>
<name>A0ABW2CY48_9ACTN</name>
<dbReference type="Gene3D" id="3.30.200.20">
    <property type="entry name" value="Phosphorylase Kinase, domain 1"/>
    <property type="match status" value="1"/>
</dbReference>
<organism evidence="11 12">
    <name type="scientific">Actinomadura yumaensis</name>
    <dbReference type="NCBI Taxonomy" id="111807"/>
    <lineage>
        <taxon>Bacteria</taxon>
        <taxon>Bacillati</taxon>
        <taxon>Actinomycetota</taxon>
        <taxon>Actinomycetes</taxon>
        <taxon>Streptosporangiales</taxon>
        <taxon>Thermomonosporaceae</taxon>
        <taxon>Actinomadura</taxon>
    </lineage>
</organism>
<evidence type="ECO:0000256" key="8">
    <source>
        <dbReference type="ARBA" id="ARBA00048679"/>
    </source>
</evidence>
<comment type="catalytic activity">
    <reaction evidence="8">
        <text>L-seryl-[protein] + ATP = O-phospho-L-seryl-[protein] + ADP + H(+)</text>
        <dbReference type="Rhea" id="RHEA:17989"/>
        <dbReference type="Rhea" id="RHEA-COMP:9863"/>
        <dbReference type="Rhea" id="RHEA-COMP:11604"/>
        <dbReference type="ChEBI" id="CHEBI:15378"/>
        <dbReference type="ChEBI" id="CHEBI:29999"/>
        <dbReference type="ChEBI" id="CHEBI:30616"/>
        <dbReference type="ChEBI" id="CHEBI:83421"/>
        <dbReference type="ChEBI" id="CHEBI:456216"/>
        <dbReference type="EC" id="2.7.11.1"/>
    </reaction>
</comment>
<evidence type="ECO:0000259" key="10">
    <source>
        <dbReference type="PROSITE" id="PS50011"/>
    </source>
</evidence>
<dbReference type="InterPro" id="IPR011990">
    <property type="entry name" value="TPR-like_helical_dom_sf"/>
</dbReference>
<dbReference type="EC" id="2.7.11.1" evidence="1"/>
<keyword evidence="6" id="KW-0067">ATP-binding</keyword>
<keyword evidence="3" id="KW-0808">Transferase</keyword>
<protein>
    <recommendedName>
        <fullName evidence="1">non-specific serine/threonine protein kinase</fullName>
        <ecNumber evidence="1">2.7.11.1</ecNumber>
    </recommendedName>
</protein>
<evidence type="ECO:0000256" key="6">
    <source>
        <dbReference type="ARBA" id="ARBA00022840"/>
    </source>
</evidence>
<dbReference type="Pfam" id="PF16919">
    <property type="entry name" value="PknG_rubred"/>
    <property type="match status" value="1"/>
</dbReference>
<dbReference type="Proteomes" id="UP001596380">
    <property type="component" value="Unassembled WGS sequence"/>
</dbReference>
<feature type="compositionally biased region" description="Low complexity" evidence="9">
    <location>
        <begin position="79"/>
        <end position="99"/>
    </location>
</feature>
<evidence type="ECO:0000256" key="5">
    <source>
        <dbReference type="ARBA" id="ARBA00022777"/>
    </source>
</evidence>
<dbReference type="CDD" id="cd14014">
    <property type="entry name" value="STKc_PknB_like"/>
    <property type="match status" value="1"/>
</dbReference>
<dbReference type="PROSITE" id="PS50011">
    <property type="entry name" value="PROTEIN_KINASE_DOM"/>
    <property type="match status" value="1"/>
</dbReference>
<keyword evidence="2" id="KW-0723">Serine/threonine-protein kinase</keyword>
<keyword evidence="5" id="KW-0418">Kinase</keyword>
<dbReference type="PANTHER" id="PTHR24363:SF0">
    <property type="entry name" value="SERINE_THREONINE KINASE LIKE DOMAIN CONTAINING 1"/>
    <property type="match status" value="1"/>
</dbReference>
<dbReference type="InterPro" id="IPR011009">
    <property type="entry name" value="Kinase-like_dom_sf"/>
</dbReference>
<dbReference type="SUPFAM" id="SSF48452">
    <property type="entry name" value="TPR-like"/>
    <property type="match status" value="1"/>
</dbReference>
<evidence type="ECO:0000256" key="4">
    <source>
        <dbReference type="ARBA" id="ARBA00022741"/>
    </source>
</evidence>
<feature type="compositionally biased region" description="Gly residues" evidence="9">
    <location>
        <begin position="100"/>
        <end position="113"/>
    </location>
</feature>
<dbReference type="Pfam" id="PF16918">
    <property type="entry name" value="PknG_TPR"/>
    <property type="match status" value="1"/>
</dbReference>
<reference evidence="12" key="1">
    <citation type="journal article" date="2019" name="Int. J. Syst. Evol. Microbiol.">
        <title>The Global Catalogue of Microorganisms (GCM) 10K type strain sequencing project: providing services to taxonomists for standard genome sequencing and annotation.</title>
        <authorList>
            <consortium name="The Broad Institute Genomics Platform"/>
            <consortium name="The Broad Institute Genome Sequencing Center for Infectious Disease"/>
            <person name="Wu L."/>
            <person name="Ma J."/>
        </authorList>
    </citation>
    <scope>NUCLEOTIDE SEQUENCE [LARGE SCALE GENOMIC DNA]</scope>
    <source>
        <strain evidence="12">JCM 3369</strain>
    </source>
</reference>
<keyword evidence="12" id="KW-1185">Reference proteome</keyword>
<accession>A0ABW2CY48</accession>
<comment type="catalytic activity">
    <reaction evidence="7">
        <text>L-threonyl-[protein] + ATP = O-phospho-L-threonyl-[protein] + ADP + H(+)</text>
        <dbReference type="Rhea" id="RHEA:46608"/>
        <dbReference type="Rhea" id="RHEA-COMP:11060"/>
        <dbReference type="Rhea" id="RHEA-COMP:11605"/>
        <dbReference type="ChEBI" id="CHEBI:15378"/>
        <dbReference type="ChEBI" id="CHEBI:30013"/>
        <dbReference type="ChEBI" id="CHEBI:30616"/>
        <dbReference type="ChEBI" id="CHEBI:61977"/>
        <dbReference type="ChEBI" id="CHEBI:456216"/>
        <dbReference type="EC" id="2.7.11.1"/>
    </reaction>
</comment>
<dbReference type="InterPro" id="IPR031636">
    <property type="entry name" value="PknG_TPR"/>
</dbReference>
<dbReference type="Gene3D" id="1.10.510.10">
    <property type="entry name" value="Transferase(Phosphotransferase) domain 1"/>
    <property type="match status" value="1"/>
</dbReference>
<evidence type="ECO:0000256" key="2">
    <source>
        <dbReference type="ARBA" id="ARBA00022527"/>
    </source>
</evidence>
<dbReference type="InterPro" id="IPR000719">
    <property type="entry name" value="Prot_kinase_dom"/>
</dbReference>
<dbReference type="PANTHER" id="PTHR24363">
    <property type="entry name" value="SERINE/THREONINE PROTEIN KINASE"/>
    <property type="match status" value="1"/>
</dbReference>